<feature type="region of interest" description="Disordered" evidence="1">
    <location>
        <begin position="41"/>
        <end position="60"/>
    </location>
</feature>
<evidence type="ECO:0000313" key="3">
    <source>
        <dbReference type="Proteomes" id="UP000260005"/>
    </source>
</evidence>
<evidence type="ECO:0000256" key="1">
    <source>
        <dbReference type="SAM" id="MobiDB-lite"/>
    </source>
</evidence>
<protein>
    <submittedName>
        <fullName evidence="2">Uncharacterized protein</fullName>
    </submittedName>
</protein>
<dbReference type="Proteomes" id="UP000260005">
    <property type="component" value="Segment"/>
</dbReference>
<evidence type="ECO:0000313" key="2">
    <source>
        <dbReference type="EMBL" id="ASZ76768.1"/>
    </source>
</evidence>
<accession>A0A249XXR9</accession>
<sequence length="129" mass="14905">MEKTQFEKMVVAEKFAEVARILSNVKAPQEVIDFVVEKGEQARKRNANRKPSQSKTNKEKLADMQKIQEWFFEEADPETFYTSQEVNEALEFDYTPQKMTPRLKGLVEEGVLEKGIATSDKKKVGYKII</sequence>
<proteinExistence type="predicted"/>
<dbReference type="EMBL" id="MF001358">
    <property type="protein sequence ID" value="ASZ76768.1"/>
    <property type="molecule type" value="Genomic_DNA"/>
</dbReference>
<keyword evidence="3" id="KW-1185">Reference proteome</keyword>
<name>A0A249XXR9_9CAUD</name>
<reference evidence="2 3" key="1">
    <citation type="submission" date="2017-04" db="EMBL/GenBank/DDBJ databases">
        <title>Complete Genome Sequence of Lytic Bacteriophage EF1 Infecting Enterococcus faecalis Isolates.</title>
        <authorList>
            <person name="Kim D."/>
            <person name="Kim Y.J."/>
            <person name="Han B.K."/>
            <person name="Kim H."/>
        </authorList>
    </citation>
    <scope>NUCLEOTIDE SEQUENCE [LARGE SCALE GENOMIC DNA]</scope>
</reference>
<organism evidence="2 3">
    <name type="scientific">Enterococcus phage EF1</name>
    <dbReference type="NCBI Taxonomy" id="2025813"/>
    <lineage>
        <taxon>Viruses</taxon>
        <taxon>Duplodnaviria</taxon>
        <taxon>Heunggongvirae</taxon>
        <taxon>Uroviricota</taxon>
        <taxon>Caudoviricetes</taxon>
    </lineage>
</organism>